<organism evidence="2 3">
    <name type="scientific">Undibacterium aquatile</name>
    <dbReference type="NCBI Taxonomy" id="1537398"/>
    <lineage>
        <taxon>Bacteria</taxon>
        <taxon>Pseudomonadati</taxon>
        <taxon>Pseudomonadota</taxon>
        <taxon>Betaproteobacteria</taxon>
        <taxon>Burkholderiales</taxon>
        <taxon>Oxalobacteraceae</taxon>
        <taxon>Undibacterium</taxon>
    </lineage>
</organism>
<comment type="caution">
    <text evidence="2">The sequence shown here is derived from an EMBL/GenBank/DDBJ whole genome shotgun (WGS) entry which is preliminary data.</text>
</comment>
<dbReference type="EMBL" id="JACOFT010000008">
    <property type="protein sequence ID" value="MBC3813179.1"/>
    <property type="molecule type" value="Genomic_DNA"/>
</dbReference>
<dbReference type="InterPro" id="IPR007569">
    <property type="entry name" value="DUF559"/>
</dbReference>
<feature type="domain" description="DUF559" evidence="1">
    <location>
        <begin position="15"/>
        <end position="121"/>
    </location>
</feature>
<evidence type="ECO:0000313" key="3">
    <source>
        <dbReference type="Proteomes" id="UP000637632"/>
    </source>
</evidence>
<keyword evidence="2" id="KW-0255">Endonuclease</keyword>
<dbReference type="GO" id="GO:0004519">
    <property type="term" value="F:endonuclease activity"/>
    <property type="evidence" value="ECO:0007669"/>
    <property type="project" value="UniProtKB-KW"/>
</dbReference>
<name>A0ABR6XLM6_9BURK</name>
<dbReference type="InterPro" id="IPR011335">
    <property type="entry name" value="Restrct_endonuc-II-like"/>
</dbReference>
<evidence type="ECO:0000259" key="1">
    <source>
        <dbReference type="Pfam" id="PF04480"/>
    </source>
</evidence>
<gene>
    <name evidence="2" type="ORF">H8K26_17185</name>
</gene>
<dbReference type="PANTHER" id="PTHR38590">
    <property type="entry name" value="BLL0828 PROTEIN"/>
    <property type="match status" value="1"/>
</dbReference>
<proteinExistence type="predicted"/>
<keyword evidence="3" id="KW-1185">Reference proteome</keyword>
<protein>
    <submittedName>
        <fullName evidence="2">Endonuclease domain-containing protein</fullName>
    </submittedName>
</protein>
<dbReference type="Proteomes" id="UP000637632">
    <property type="component" value="Unassembled WGS sequence"/>
</dbReference>
<dbReference type="CDD" id="cd01038">
    <property type="entry name" value="Endonuclease_DUF559"/>
    <property type="match status" value="1"/>
</dbReference>
<keyword evidence="2" id="KW-0540">Nuclease</keyword>
<dbReference type="PANTHER" id="PTHR38590:SF1">
    <property type="entry name" value="BLL0828 PROTEIN"/>
    <property type="match status" value="1"/>
</dbReference>
<dbReference type="SUPFAM" id="SSF52980">
    <property type="entry name" value="Restriction endonuclease-like"/>
    <property type="match status" value="1"/>
</dbReference>
<sequence>MPDLFPRHPSVVPEDLKRYARTMRTSMPDAEALLWSLLRNRRLANAKFRWQHVIAPYIVDFYCAEHRLVIELDGGQHSEQQDYDQRRDAFLEQKNITVLRFWNHQMLNETEAVLEEIYRICVNRDHPGNGRIA</sequence>
<keyword evidence="2" id="KW-0378">Hydrolase</keyword>
<dbReference type="RefSeq" id="WP_190481224.1">
    <property type="nucleotide sequence ID" value="NZ_JACOFT010000008.1"/>
</dbReference>
<dbReference type="Gene3D" id="3.40.960.10">
    <property type="entry name" value="VSR Endonuclease"/>
    <property type="match status" value="1"/>
</dbReference>
<reference evidence="2 3" key="1">
    <citation type="submission" date="2020-08" db="EMBL/GenBank/DDBJ databases">
        <title>Novel species isolated from subtropical streams in China.</title>
        <authorList>
            <person name="Lu H."/>
        </authorList>
    </citation>
    <scope>NUCLEOTIDE SEQUENCE [LARGE SCALE GENOMIC DNA]</scope>
    <source>
        <strain evidence="2 3">CCTCC AB 2015119</strain>
    </source>
</reference>
<dbReference type="Pfam" id="PF04480">
    <property type="entry name" value="DUF559"/>
    <property type="match status" value="1"/>
</dbReference>
<dbReference type="InterPro" id="IPR047216">
    <property type="entry name" value="Endonuclease_DUF559_bact"/>
</dbReference>
<evidence type="ECO:0000313" key="2">
    <source>
        <dbReference type="EMBL" id="MBC3813179.1"/>
    </source>
</evidence>
<accession>A0ABR6XLM6</accession>